<dbReference type="EMBL" id="VHKY01000002">
    <property type="protein sequence ID" value="TZE50940.1"/>
    <property type="molecule type" value="Genomic_DNA"/>
</dbReference>
<name>A0A5D8MTU9_ECOLX</name>
<evidence type="ECO:0000313" key="1">
    <source>
        <dbReference type="EMBL" id="TZE50940.1"/>
    </source>
</evidence>
<dbReference type="Proteomes" id="UP000324120">
    <property type="component" value="Unassembled WGS sequence"/>
</dbReference>
<comment type="caution">
    <text evidence="1">The sequence shown here is derived from an EMBL/GenBank/DDBJ whole genome shotgun (WGS) entry which is preliminary data.</text>
</comment>
<proteinExistence type="predicted"/>
<dbReference type="AlphaFoldDB" id="A0A5D8MTU9"/>
<protein>
    <submittedName>
        <fullName evidence="1">Uncharacterized protein</fullName>
    </submittedName>
</protein>
<gene>
    <name evidence="1" type="ORF">FKO60_05815</name>
</gene>
<organism evidence="1 2">
    <name type="scientific">Escherichia coli</name>
    <dbReference type="NCBI Taxonomy" id="562"/>
    <lineage>
        <taxon>Bacteria</taxon>
        <taxon>Pseudomonadati</taxon>
        <taxon>Pseudomonadota</taxon>
        <taxon>Gammaproteobacteria</taxon>
        <taxon>Enterobacterales</taxon>
        <taxon>Enterobacteriaceae</taxon>
        <taxon>Escherichia</taxon>
    </lineage>
</organism>
<accession>A0A5D8MTU9</accession>
<evidence type="ECO:0000313" key="2">
    <source>
        <dbReference type="Proteomes" id="UP000324120"/>
    </source>
</evidence>
<reference evidence="1 2" key="1">
    <citation type="submission" date="2019-06" db="EMBL/GenBank/DDBJ databases">
        <title>The presence and diversity of blaCTX-M among Escherichia coli from urban wastewater and feedlot cattle, in Alberta, Canada.</title>
        <authorList>
            <person name="Cormier A.C."/>
            <person name="Chalmer G."/>
            <person name="Cook S.R."/>
            <person name="Zaheer R."/>
            <person name="Hannon S.J."/>
            <person name="Booker C.W."/>
            <person name="Read R."/>
            <person name="Gow S.P."/>
            <person name="Mcallister T.A."/>
            <person name="Boerlin P."/>
        </authorList>
    </citation>
    <scope>NUCLEOTIDE SEQUENCE [LARGE SCALE GENOMIC DNA]</scope>
    <source>
        <strain evidence="1 2">347</strain>
    </source>
</reference>
<sequence>MHVVHVGCGVNAFSNLKNVYIQYVTMPRRPDKRSASGDFALVISLSAPSRHFINSLNEYLLPFHSRLFLICCFKNK</sequence>